<reference evidence="3" key="2">
    <citation type="submission" date="2018-03" db="EMBL/GenBank/DDBJ databases">
        <title>The Triticum urartu genome reveals the dynamic nature of wheat genome evolution.</title>
        <authorList>
            <person name="Ling H."/>
            <person name="Ma B."/>
            <person name="Shi X."/>
            <person name="Liu H."/>
            <person name="Dong L."/>
            <person name="Sun H."/>
            <person name="Cao Y."/>
            <person name="Gao Q."/>
            <person name="Zheng S."/>
            <person name="Li Y."/>
            <person name="Yu Y."/>
            <person name="Du H."/>
            <person name="Qi M."/>
            <person name="Li Y."/>
            <person name="Yu H."/>
            <person name="Cui Y."/>
            <person name="Wang N."/>
            <person name="Chen C."/>
            <person name="Wu H."/>
            <person name="Zhao Y."/>
            <person name="Zhang J."/>
            <person name="Li Y."/>
            <person name="Zhou W."/>
            <person name="Zhang B."/>
            <person name="Hu W."/>
            <person name="Eijk M."/>
            <person name="Tang J."/>
            <person name="Witsenboer H."/>
            <person name="Zhao S."/>
            <person name="Li Z."/>
            <person name="Zhang A."/>
            <person name="Wang D."/>
            <person name="Liang C."/>
        </authorList>
    </citation>
    <scope>NUCLEOTIDE SEQUENCE [LARGE SCALE GENOMIC DNA]</scope>
    <source>
        <strain evidence="3">cv. G1812</strain>
    </source>
</reference>
<reference evidence="4" key="1">
    <citation type="journal article" date="2013" name="Nature">
        <title>Draft genome of the wheat A-genome progenitor Triticum urartu.</title>
        <authorList>
            <person name="Ling H.Q."/>
            <person name="Zhao S."/>
            <person name="Liu D."/>
            <person name="Wang J."/>
            <person name="Sun H."/>
            <person name="Zhang C."/>
            <person name="Fan H."/>
            <person name="Li D."/>
            <person name="Dong L."/>
            <person name="Tao Y."/>
            <person name="Gao C."/>
            <person name="Wu H."/>
            <person name="Li Y."/>
            <person name="Cui Y."/>
            <person name="Guo X."/>
            <person name="Zheng S."/>
            <person name="Wang B."/>
            <person name="Yu K."/>
            <person name="Liang Q."/>
            <person name="Yang W."/>
            <person name="Lou X."/>
            <person name="Chen J."/>
            <person name="Feng M."/>
            <person name="Jian J."/>
            <person name="Zhang X."/>
            <person name="Luo G."/>
            <person name="Jiang Y."/>
            <person name="Liu J."/>
            <person name="Wang Z."/>
            <person name="Sha Y."/>
            <person name="Zhang B."/>
            <person name="Wu H."/>
            <person name="Tang D."/>
            <person name="Shen Q."/>
            <person name="Xue P."/>
            <person name="Zou S."/>
            <person name="Wang X."/>
            <person name="Liu X."/>
            <person name="Wang F."/>
            <person name="Yang Y."/>
            <person name="An X."/>
            <person name="Dong Z."/>
            <person name="Zhang K."/>
            <person name="Zhang X."/>
            <person name="Luo M.C."/>
            <person name="Dvorak J."/>
            <person name="Tong Y."/>
            <person name="Wang J."/>
            <person name="Yang H."/>
            <person name="Li Z."/>
            <person name="Wang D."/>
            <person name="Zhang A."/>
            <person name="Wang J."/>
        </authorList>
    </citation>
    <scope>NUCLEOTIDE SEQUENCE</scope>
    <source>
        <strain evidence="4">cv. G1812</strain>
    </source>
</reference>
<feature type="compositionally biased region" description="Polar residues" evidence="1">
    <location>
        <begin position="80"/>
        <end position="91"/>
    </location>
</feature>
<feature type="domain" description="Retroviral polymerase SH3-like" evidence="2">
    <location>
        <begin position="1"/>
        <end position="60"/>
    </location>
</feature>
<protein>
    <recommendedName>
        <fullName evidence="2">Retroviral polymerase SH3-like domain-containing protein</fullName>
    </recommendedName>
</protein>
<evidence type="ECO:0000313" key="3">
    <source>
        <dbReference type="EnsemblPlants" id="TuG1812G0100002066.01.T01.cds272271"/>
    </source>
</evidence>
<dbReference type="AlphaFoldDB" id="A0A8R7P140"/>
<organism evidence="3 4">
    <name type="scientific">Triticum urartu</name>
    <name type="common">Red wild einkorn</name>
    <name type="synonym">Crithodium urartu</name>
    <dbReference type="NCBI Taxonomy" id="4572"/>
    <lineage>
        <taxon>Eukaryota</taxon>
        <taxon>Viridiplantae</taxon>
        <taxon>Streptophyta</taxon>
        <taxon>Embryophyta</taxon>
        <taxon>Tracheophyta</taxon>
        <taxon>Spermatophyta</taxon>
        <taxon>Magnoliopsida</taxon>
        <taxon>Liliopsida</taxon>
        <taxon>Poales</taxon>
        <taxon>Poaceae</taxon>
        <taxon>BOP clade</taxon>
        <taxon>Pooideae</taxon>
        <taxon>Triticodae</taxon>
        <taxon>Triticeae</taxon>
        <taxon>Triticinae</taxon>
        <taxon>Triticum</taxon>
    </lineage>
</organism>
<dbReference type="InterPro" id="IPR057670">
    <property type="entry name" value="SH3_retrovirus"/>
</dbReference>
<sequence>CYPNTTSITRHKLDAHSVACVFLDYPPNHRGYRCYDPTTRRVLTSCHVRFDELTFPFATPQLPPAPTISHPRLVPVPTRPSLTTHLSQPTPCRSPERARTPNLNSVVGSPSCGPHSNPPSPTSPASSTPSSSPCTSGSYTSVGSSSDGSGRSVAPP</sequence>
<keyword evidence="4" id="KW-1185">Reference proteome</keyword>
<dbReference type="EnsemblPlants" id="TuG1812G0100002066.01.T01">
    <property type="protein sequence ID" value="TuG1812G0100002066.01.T01.cds272271"/>
    <property type="gene ID" value="TuG1812G0100002066.01"/>
</dbReference>
<evidence type="ECO:0000256" key="1">
    <source>
        <dbReference type="SAM" id="MobiDB-lite"/>
    </source>
</evidence>
<feature type="region of interest" description="Disordered" evidence="1">
    <location>
        <begin position="59"/>
        <end position="156"/>
    </location>
</feature>
<evidence type="ECO:0000313" key="4">
    <source>
        <dbReference type="Proteomes" id="UP000015106"/>
    </source>
</evidence>
<dbReference type="Proteomes" id="UP000015106">
    <property type="component" value="Chromosome 1"/>
</dbReference>
<accession>A0A8R7P140</accession>
<feature type="compositionally biased region" description="Low complexity" evidence="1">
    <location>
        <begin position="123"/>
        <end position="156"/>
    </location>
</feature>
<evidence type="ECO:0000259" key="2">
    <source>
        <dbReference type="Pfam" id="PF25597"/>
    </source>
</evidence>
<reference evidence="3" key="3">
    <citation type="submission" date="2022-06" db="UniProtKB">
        <authorList>
            <consortium name="EnsemblPlants"/>
        </authorList>
    </citation>
    <scope>IDENTIFICATION</scope>
</reference>
<dbReference type="Pfam" id="PF25597">
    <property type="entry name" value="SH3_retrovirus"/>
    <property type="match status" value="1"/>
</dbReference>
<dbReference type="Gramene" id="TuG1812G0100002066.01.T01">
    <property type="protein sequence ID" value="TuG1812G0100002066.01.T01.cds272271"/>
    <property type="gene ID" value="TuG1812G0100002066.01"/>
</dbReference>
<proteinExistence type="predicted"/>
<name>A0A8R7P140_TRIUA</name>